<dbReference type="GO" id="GO:0000822">
    <property type="term" value="F:inositol hexakisphosphate binding"/>
    <property type="evidence" value="ECO:0007669"/>
    <property type="project" value="TreeGrafter"/>
</dbReference>
<name>A0A4S2JIE1_9HYME</name>
<keyword evidence="11" id="KW-1185">Reference proteome</keyword>
<feature type="transmembrane region" description="Helical" evidence="7">
    <location>
        <begin position="365"/>
        <end position="389"/>
    </location>
</feature>
<evidence type="ECO:0000259" key="9">
    <source>
        <dbReference type="PROSITE" id="PS51382"/>
    </source>
</evidence>
<dbReference type="GO" id="GO:0005794">
    <property type="term" value="C:Golgi apparatus"/>
    <property type="evidence" value="ECO:0007669"/>
    <property type="project" value="TreeGrafter"/>
</dbReference>
<evidence type="ECO:0008006" key="12">
    <source>
        <dbReference type="Google" id="ProtNLM"/>
    </source>
</evidence>
<accession>A0A4S2JIE1</accession>
<proteinExistence type="inferred from homology"/>
<dbReference type="PROSITE" id="PS51382">
    <property type="entry name" value="SPX"/>
    <property type="match status" value="1"/>
</dbReference>
<feature type="transmembrane region" description="Helical" evidence="7">
    <location>
        <begin position="334"/>
        <end position="353"/>
    </location>
</feature>
<reference evidence="10 11" key="1">
    <citation type="journal article" date="2019" name="Philos. Trans. R. Soc. Lond., B, Biol. Sci.">
        <title>Ant behaviour and brain gene expression of defending hosts depend on the ecological success of the intruding social parasite.</title>
        <authorList>
            <person name="Kaur R."/>
            <person name="Stoldt M."/>
            <person name="Jongepier E."/>
            <person name="Feldmeyer B."/>
            <person name="Menzel F."/>
            <person name="Bornberg-Bauer E."/>
            <person name="Foitzik S."/>
        </authorList>
    </citation>
    <scope>NUCLEOTIDE SEQUENCE [LARGE SCALE GENOMIC DNA]</scope>
    <source>
        <tissue evidence="10">Whole body</tissue>
    </source>
</reference>
<dbReference type="AlphaFoldDB" id="A0A4S2JIE1"/>
<feature type="domain" description="SPX" evidence="9">
    <location>
        <begin position="1"/>
        <end position="172"/>
    </location>
</feature>
<dbReference type="PANTHER" id="PTHR10783:SF103">
    <property type="entry name" value="SOLUTE CARRIER FAMILY 53 MEMBER 1"/>
    <property type="match status" value="1"/>
</dbReference>
<gene>
    <name evidence="10" type="ORF">DBV15_08894</name>
</gene>
<dbReference type="STRING" id="300112.A0A4S2JIE1"/>
<evidence type="ECO:0000256" key="6">
    <source>
        <dbReference type="SAM" id="Coils"/>
    </source>
</evidence>
<dbReference type="EMBL" id="QBLH01003705">
    <property type="protein sequence ID" value="TGZ35410.1"/>
    <property type="molecule type" value="Genomic_DNA"/>
</dbReference>
<feature type="transmembrane region" description="Helical" evidence="7">
    <location>
        <begin position="226"/>
        <end position="248"/>
    </location>
</feature>
<dbReference type="PANTHER" id="PTHR10783">
    <property type="entry name" value="XENOTROPIC AND POLYTROPIC RETROVIRUS RECEPTOR 1-RELATED"/>
    <property type="match status" value="1"/>
</dbReference>
<keyword evidence="6" id="KW-0175">Coiled coil</keyword>
<evidence type="ECO:0000256" key="4">
    <source>
        <dbReference type="ARBA" id="ARBA00022989"/>
    </source>
</evidence>
<protein>
    <recommendedName>
        <fullName evidence="12">Xenotropic and polytropic retrovirus receptor 1</fullName>
    </recommendedName>
</protein>
<evidence type="ECO:0000313" key="11">
    <source>
        <dbReference type="Proteomes" id="UP000310200"/>
    </source>
</evidence>
<dbReference type="Proteomes" id="UP000310200">
    <property type="component" value="Unassembled WGS sequence"/>
</dbReference>
<dbReference type="GO" id="GO:0016036">
    <property type="term" value="P:cellular response to phosphate starvation"/>
    <property type="evidence" value="ECO:0007669"/>
    <property type="project" value="TreeGrafter"/>
</dbReference>
<comment type="subcellular location">
    <subcellularLocation>
        <location evidence="1">Membrane</location>
        <topology evidence="1">Multi-pass membrane protein</topology>
    </subcellularLocation>
</comment>
<dbReference type="Pfam" id="PF03124">
    <property type="entry name" value="EXS"/>
    <property type="match status" value="1"/>
</dbReference>
<comment type="similarity">
    <text evidence="2">Belongs to the SYG1 (TC 2.A.94) family.</text>
</comment>
<evidence type="ECO:0000256" key="2">
    <source>
        <dbReference type="ARBA" id="ARBA00009665"/>
    </source>
</evidence>
<evidence type="ECO:0000256" key="3">
    <source>
        <dbReference type="ARBA" id="ARBA00022692"/>
    </source>
</evidence>
<dbReference type="GO" id="GO:0006817">
    <property type="term" value="P:phosphate ion transport"/>
    <property type="evidence" value="ECO:0007669"/>
    <property type="project" value="TreeGrafter"/>
</dbReference>
<sequence>MKFAEHLSAHITPEWRKQYINYEEMKALLYAAVEQAPSADVSEPYILDSFYGKFDEKFFHYCDKELAKINTFYSEKLAEATRRYATLNNELSEILSVSDDVQSRKARYRSHILHKKPISARKLQELKLAFSEFYLFLILLQNYQDLNFTGFRKILKKHDKLLNVDFGGKWRAEHVDTAIFHTRKDIDRLIAETEAVVTRDLEHGDRQRAMKRLRVPPLGEHLSPWITFKVGLFSGAFVILFVAVILSAMRYNKKDNWKVLCRIYRGPLLLTEFLFLMGINVYGWRSSGVNHVLIFELDPRNHLSEQHIIEMATILGLVWSMSILGFLYSDTLGIPPFVQPMLFYTLLALFLFNPTKTLRHEARFWTLRVLGRVFCAPFFYVGFADFWLADQLNSLHTVFLDFQYFVCFYIQNNSWTDVTDTETCIMRELSMRPFVVCLPAWFRFAQCLRRYRDTKETFPHLLNAVKYATSFFVVIFSYLHLTNKSKILAQLAYKVKYCLFLNQIGCSKIEYYPLSTENPYFYLWLTVSVVSSCFTYTWDVKLDWGLFDNSAGENKFLREEIVYSSPYYYYFAMVEDFILRFGWAFSLSLTEMGYIHADLMISIVAPLEVFRRFVWNFFRLENEHLNNCGKFRAVRDISVAPVDCSDQTQILRMMDASDGVINRRRKQNVGEKRKPIRLLVKAESLMDD</sequence>
<dbReference type="PROSITE" id="PS51380">
    <property type="entry name" value="EXS"/>
    <property type="match status" value="1"/>
</dbReference>
<keyword evidence="4 7" id="KW-1133">Transmembrane helix</keyword>
<keyword evidence="5 7" id="KW-0472">Membrane</keyword>
<organism evidence="10 11">
    <name type="scientific">Temnothorax longispinosus</name>
    <dbReference type="NCBI Taxonomy" id="300112"/>
    <lineage>
        <taxon>Eukaryota</taxon>
        <taxon>Metazoa</taxon>
        <taxon>Ecdysozoa</taxon>
        <taxon>Arthropoda</taxon>
        <taxon>Hexapoda</taxon>
        <taxon>Insecta</taxon>
        <taxon>Pterygota</taxon>
        <taxon>Neoptera</taxon>
        <taxon>Endopterygota</taxon>
        <taxon>Hymenoptera</taxon>
        <taxon>Apocrita</taxon>
        <taxon>Aculeata</taxon>
        <taxon>Formicoidea</taxon>
        <taxon>Formicidae</taxon>
        <taxon>Myrmicinae</taxon>
        <taxon>Temnothorax</taxon>
    </lineage>
</organism>
<dbReference type="CDD" id="cd14477">
    <property type="entry name" value="SPX_XPR1_like"/>
    <property type="match status" value="1"/>
</dbReference>
<evidence type="ECO:0000256" key="7">
    <source>
        <dbReference type="SAM" id="Phobius"/>
    </source>
</evidence>
<evidence type="ECO:0000256" key="1">
    <source>
        <dbReference type="ARBA" id="ARBA00004141"/>
    </source>
</evidence>
<evidence type="ECO:0000256" key="5">
    <source>
        <dbReference type="ARBA" id="ARBA00023136"/>
    </source>
</evidence>
<evidence type="ECO:0000259" key="8">
    <source>
        <dbReference type="PROSITE" id="PS51380"/>
    </source>
</evidence>
<dbReference type="GO" id="GO:0005886">
    <property type="term" value="C:plasma membrane"/>
    <property type="evidence" value="ECO:0007669"/>
    <property type="project" value="TreeGrafter"/>
</dbReference>
<dbReference type="InterPro" id="IPR004342">
    <property type="entry name" value="EXS_C"/>
</dbReference>
<evidence type="ECO:0000313" key="10">
    <source>
        <dbReference type="EMBL" id="TGZ35410.1"/>
    </source>
</evidence>
<dbReference type="InterPro" id="IPR004331">
    <property type="entry name" value="SPX_dom"/>
</dbReference>
<keyword evidence="3 7" id="KW-0812">Transmembrane</keyword>
<feature type="domain" description="EXS" evidence="8">
    <location>
        <begin position="423"/>
        <end position="652"/>
    </location>
</feature>
<feature type="coiled-coil region" evidence="6">
    <location>
        <begin position="70"/>
        <end position="97"/>
    </location>
</feature>
<comment type="caution">
    <text evidence="10">The sequence shown here is derived from an EMBL/GenBank/DDBJ whole genome shotgun (WGS) entry which is preliminary data.</text>
</comment>
<dbReference type="Pfam" id="PF03105">
    <property type="entry name" value="SPX"/>
    <property type="match status" value="2"/>
</dbReference>